<evidence type="ECO:0000256" key="9">
    <source>
        <dbReference type="ARBA" id="ARBA00022989"/>
    </source>
</evidence>
<dbReference type="InterPro" id="IPR029025">
    <property type="entry name" value="T3SS_substrate_exporter_C"/>
</dbReference>
<keyword evidence="5 13" id="KW-1003">Cell membrane</keyword>
<evidence type="ECO:0000256" key="11">
    <source>
        <dbReference type="ARBA" id="ARBA00023225"/>
    </source>
</evidence>
<feature type="region of interest" description="Disordered" evidence="14">
    <location>
        <begin position="1"/>
        <end position="29"/>
    </location>
</feature>
<dbReference type="RefSeq" id="WP_306726948.1">
    <property type="nucleotide sequence ID" value="NZ_JAVDDT010000001.1"/>
</dbReference>
<evidence type="ECO:0000256" key="3">
    <source>
        <dbReference type="ARBA" id="ARBA00021622"/>
    </source>
</evidence>
<feature type="transmembrane region" description="Helical" evidence="13">
    <location>
        <begin position="189"/>
        <end position="213"/>
    </location>
</feature>
<dbReference type="PANTHER" id="PTHR30531">
    <property type="entry name" value="FLAGELLAR BIOSYNTHETIC PROTEIN FLHB"/>
    <property type="match status" value="1"/>
</dbReference>
<evidence type="ECO:0000256" key="2">
    <source>
        <dbReference type="ARBA" id="ARBA00010690"/>
    </source>
</evidence>
<dbReference type="InterPro" id="IPR006136">
    <property type="entry name" value="FlhB"/>
</dbReference>
<keyword evidence="15" id="KW-0966">Cell projection</keyword>
<dbReference type="EMBL" id="JAVDDT010000001">
    <property type="protein sequence ID" value="MDQ2068461.1"/>
    <property type="molecule type" value="Genomic_DNA"/>
</dbReference>
<keyword evidence="4 13" id="KW-0813">Transport</keyword>
<gene>
    <name evidence="13 15" type="primary">flhB</name>
    <name evidence="15" type="ORF">RBH19_01065</name>
</gene>
<organism evidence="15 16">
    <name type="scientific">Natronospira bacteriovora</name>
    <dbReference type="NCBI Taxonomy" id="3069753"/>
    <lineage>
        <taxon>Bacteria</taxon>
        <taxon>Pseudomonadati</taxon>
        <taxon>Pseudomonadota</taxon>
        <taxon>Gammaproteobacteria</taxon>
        <taxon>Natronospirales</taxon>
        <taxon>Natronospiraceae</taxon>
        <taxon>Natronospira</taxon>
    </lineage>
</organism>
<comment type="function">
    <text evidence="12 13">Required for formation of the rod structure in the basal body of the flagellar apparatus. Together with FliI and FliH, may constitute the export apparatus of flagellin.</text>
</comment>
<keyword evidence="8 13" id="KW-0653">Protein transport</keyword>
<evidence type="ECO:0000256" key="8">
    <source>
        <dbReference type="ARBA" id="ARBA00022927"/>
    </source>
</evidence>
<evidence type="ECO:0000313" key="15">
    <source>
        <dbReference type="EMBL" id="MDQ2068461.1"/>
    </source>
</evidence>
<keyword evidence="6 13" id="KW-0812">Transmembrane</keyword>
<feature type="region of interest" description="Disordered" evidence="14">
    <location>
        <begin position="355"/>
        <end position="385"/>
    </location>
</feature>
<dbReference type="Pfam" id="PF01312">
    <property type="entry name" value="Bac_export_2"/>
    <property type="match status" value="1"/>
</dbReference>
<dbReference type="InterPro" id="IPR006135">
    <property type="entry name" value="T3SS_substrate_exporter"/>
</dbReference>
<dbReference type="Gene3D" id="3.40.1690.10">
    <property type="entry name" value="secretion proteins EscU"/>
    <property type="match status" value="1"/>
</dbReference>
<keyword evidence="15" id="KW-0282">Flagellum</keyword>
<feature type="transmembrane region" description="Helical" evidence="13">
    <location>
        <begin position="35"/>
        <end position="56"/>
    </location>
</feature>
<sequence>MAENQDSSQEKTEQPTPKRLQDAKKKGQVPRSRELSAMLVMMTGAIFLIGFGPIMAGNVADILRQGLSYDREAVMTSQHLPLYFRLAVMEGIKVVLPIMGVLFIAALAAPTLIGGWSFSLQALQPKPSKLNPVSGFKRIFGTKALIELLKAIGKFGMVAVVAAVMFWLFRDRFLALGSVPLPRGLFEAGQLVAICFLVFTTALIVVAAIDVPYQIWDNTKKLKMTKQEVKDEMKETEGKPEVKRKIRETQQEMSRQRMMEAVPKADVVVTNPSHFAVALRYEPTRSDAPVVVAKGTDRVALRIREIATENEVPILEAPPLARALHASTELGDEIPAQLYRAVAEVLGWVFQLRRQRSRGGPRPKAPSPDVDPDMDPGPDGRRRRS</sequence>
<evidence type="ECO:0000256" key="7">
    <source>
        <dbReference type="ARBA" id="ARBA00022795"/>
    </source>
</evidence>
<keyword evidence="10 13" id="KW-0472">Membrane</keyword>
<comment type="subcellular location">
    <subcellularLocation>
        <location evidence="1">Cell membrane</location>
        <topology evidence="1">Multi-pass membrane protein</topology>
    </subcellularLocation>
</comment>
<evidence type="ECO:0000313" key="16">
    <source>
        <dbReference type="Proteomes" id="UP001239019"/>
    </source>
</evidence>
<feature type="transmembrane region" description="Helical" evidence="13">
    <location>
        <begin position="94"/>
        <end position="123"/>
    </location>
</feature>
<proteinExistence type="inferred from homology"/>
<dbReference type="Proteomes" id="UP001239019">
    <property type="component" value="Unassembled WGS sequence"/>
</dbReference>
<comment type="caution">
    <text evidence="15">The sequence shown here is derived from an EMBL/GenBank/DDBJ whole genome shotgun (WGS) entry which is preliminary data.</text>
</comment>
<dbReference type="PANTHER" id="PTHR30531:SF12">
    <property type="entry name" value="FLAGELLAR BIOSYNTHETIC PROTEIN FLHB"/>
    <property type="match status" value="1"/>
</dbReference>
<keyword evidence="11 13" id="KW-1006">Bacterial flagellum protein export</keyword>
<evidence type="ECO:0000256" key="6">
    <source>
        <dbReference type="ARBA" id="ARBA00022692"/>
    </source>
</evidence>
<reference evidence="15 16" key="1">
    <citation type="submission" date="2023-08" db="EMBL/GenBank/DDBJ databases">
        <title>Whole-genome sequencing of halo(alkali)philic microorganisms from hypersaline lakes.</title>
        <authorList>
            <person name="Sorokin D.Y."/>
            <person name="Abbas B."/>
            <person name="Merkel A.Y."/>
        </authorList>
    </citation>
    <scope>NUCLEOTIDE SEQUENCE [LARGE SCALE GENOMIC DNA]</scope>
    <source>
        <strain evidence="15 16">AB-CW4</strain>
    </source>
</reference>
<protein>
    <recommendedName>
        <fullName evidence="3 13">Flagellar biosynthetic protein FlhB</fullName>
    </recommendedName>
</protein>
<accession>A0ABU0W387</accession>
<evidence type="ECO:0000256" key="12">
    <source>
        <dbReference type="ARBA" id="ARBA00025078"/>
    </source>
</evidence>
<keyword evidence="15" id="KW-0969">Cilium</keyword>
<evidence type="ECO:0000256" key="14">
    <source>
        <dbReference type="SAM" id="MobiDB-lite"/>
    </source>
</evidence>
<dbReference type="SUPFAM" id="SSF160544">
    <property type="entry name" value="EscU C-terminal domain-like"/>
    <property type="match status" value="1"/>
</dbReference>
<dbReference type="PRINTS" id="PR00950">
    <property type="entry name" value="TYPE3IMSPROT"/>
</dbReference>
<name>A0ABU0W387_9GAMM</name>
<keyword evidence="16" id="KW-1185">Reference proteome</keyword>
<evidence type="ECO:0000256" key="1">
    <source>
        <dbReference type="ARBA" id="ARBA00004651"/>
    </source>
</evidence>
<evidence type="ECO:0000256" key="5">
    <source>
        <dbReference type="ARBA" id="ARBA00022475"/>
    </source>
</evidence>
<keyword evidence="9 13" id="KW-1133">Transmembrane helix</keyword>
<feature type="transmembrane region" description="Helical" evidence="13">
    <location>
        <begin position="144"/>
        <end position="169"/>
    </location>
</feature>
<evidence type="ECO:0000256" key="4">
    <source>
        <dbReference type="ARBA" id="ARBA00022448"/>
    </source>
</evidence>
<comment type="similarity">
    <text evidence="2 13">Belongs to the type III secretion exporter family.</text>
</comment>
<evidence type="ECO:0000256" key="13">
    <source>
        <dbReference type="RuleBase" id="RU364091"/>
    </source>
</evidence>
<evidence type="ECO:0000256" key="10">
    <source>
        <dbReference type="ARBA" id="ARBA00023136"/>
    </source>
</evidence>
<keyword evidence="7 13" id="KW-1005">Bacterial flagellum biogenesis</keyword>
<dbReference type="NCBIfam" id="TIGR00328">
    <property type="entry name" value="flhB"/>
    <property type="match status" value="1"/>
</dbReference>